<reference evidence="2 3" key="1">
    <citation type="submission" date="2020-10" db="EMBL/GenBank/DDBJ databases">
        <title>The Coptis chinensis genome and diversification of protoberbering-type alkaloids.</title>
        <authorList>
            <person name="Wang B."/>
            <person name="Shu S."/>
            <person name="Song C."/>
            <person name="Liu Y."/>
        </authorList>
    </citation>
    <scope>NUCLEOTIDE SEQUENCE [LARGE SCALE GENOMIC DNA]</scope>
    <source>
        <strain evidence="2">HL-2020</strain>
        <tissue evidence="2">Leaf</tissue>
    </source>
</reference>
<gene>
    <name evidence="2" type="ORF">IFM89_007428</name>
</gene>
<sequence length="75" mass="8258">MSRLEAVETPTTGVDSHPVAVPSPSLANEDASIPLEHHRIEFATTRQVNILVSTFQRLVNTLGTPKDIPELRDKL</sequence>
<dbReference type="AlphaFoldDB" id="A0A835I884"/>
<name>A0A835I884_9MAGN</name>
<evidence type="ECO:0000313" key="3">
    <source>
        <dbReference type="Proteomes" id="UP000631114"/>
    </source>
</evidence>
<protein>
    <submittedName>
        <fullName evidence="2">Uncharacterized protein</fullName>
    </submittedName>
</protein>
<dbReference type="OrthoDB" id="1647008at2759"/>
<proteinExistence type="predicted"/>
<dbReference type="EMBL" id="JADFTS010000003">
    <property type="protein sequence ID" value="KAF9613350.1"/>
    <property type="molecule type" value="Genomic_DNA"/>
</dbReference>
<feature type="region of interest" description="Disordered" evidence="1">
    <location>
        <begin position="1"/>
        <end position="30"/>
    </location>
</feature>
<keyword evidence="3" id="KW-1185">Reference proteome</keyword>
<comment type="caution">
    <text evidence="2">The sequence shown here is derived from an EMBL/GenBank/DDBJ whole genome shotgun (WGS) entry which is preliminary data.</text>
</comment>
<evidence type="ECO:0000256" key="1">
    <source>
        <dbReference type="SAM" id="MobiDB-lite"/>
    </source>
</evidence>
<evidence type="ECO:0000313" key="2">
    <source>
        <dbReference type="EMBL" id="KAF9613350.1"/>
    </source>
</evidence>
<dbReference type="Proteomes" id="UP000631114">
    <property type="component" value="Unassembled WGS sequence"/>
</dbReference>
<accession>A0A835I884</accession>
<organism evidence="2 3">
    <name type="scientific">Coptis chinensis</name>
    <dbReference type="NCBI Taxonomy" id="261450"/>
    <lineage>
        <taxon>Eukaryota</taxon>
        <taxon>Viridiplantae</taxon>
        <taxon>Streptophyta</taxon>
        <taxon>Embryophyta</taxon>
        <taxon>Tracheophyta</taxon>
        <taxon>Spermatophyta</taxon>
        <taxon>Magnoliopsida</taxon>
        <taxon>Ranunculales</taxon>
        <taxon>Ranunculaceae</taxon>
        <taxon>Coptidoideae</taxon>
        <taxon>Coptis</taxon>
    </lineage>
</organism>